<dbReference type="EMBL" id="JACHMP010000001">
    <property type="protein sequence ID" value="MBB5823125.1"/>
    <property type="molecule type" value="Genomic_DNA"/>
</dbReference>
<dbReference type="RefSeq" id="WP_184540088.1">
    <property type="nucleotide sequence ID" value="NZ_JACHMP010000001.1"/>
</dbReference>
<dbReference type="GO" id="GO:0043041">
    <property type="term" value="P:amino acid activation for nonribosomal peptide biosynthetic process"/>
    <property type="evidence" value="ECO:0007669"/>
    <property type="project" value="TreeGrafter"/>
</dbReference>
<evidence type="ECO:0000256" key="3">
    <source>
        <dbReference type="SAM" id="MobiDB-lite"/>
    </source>
</evidence>
<keyword evidence="1" id="KW-0596">Phosphopantetheine</keyword>
<evidence type="ECO:0000256" key="2">
    <source>
        <dbReference type="ARBA" id="ARBA00022553"/>
    </source>
</evidence>
<dbReference type="GO" id="GO:0044550">
    <property type="term" value="P:secondary metabolite biosynthetic process"/>
    <property type="evidence" value="ECO:0007669"/>
    <property type="project" value="TreeGrafter"/>
</dbReference>
<dbReference type="InterPro" id="IPR001242">
    <property type="entry name" value="Condensation_dom"/>
</dbReference>
<dbReference type="GO" id="GO:0005737">
    <property type="term" value="C:cytoplasm"/>
    <property type="evidence" value="ECO:0007669"/>
    <property type="project" value="TreeGrafter"/>
</dbReference>
<keyword evidence="2" id="KW-0597">Phosphoprotein</keyword>
<evidence type="ECO:0000259" key="4">
    <source>
        <dbReference type="PROSITE" id="PS50075"/>
    </source>
</evidence>
<dbReference type="PANTHER" id="PTHR45527:SF1">
    <property type="entry name" value="FATTY ACID SYNTHASE"/>
    <property type="match status" value="1"/>
</dbReference>
<dbReference type="PROSITE" id="PS00455">
    <property type="entry name" value="AMP_BINDING"/>
    <property type="match status" value="1"/>
</dbReference>
<sequence>MTVTTASRQHPARERFQAFPATSPVRRLRLRAELPGGTDRGRLERALAALAVTYPDLLGPGFTVESVTADRPGSDAVLAAFEEDAAPAPRALVVGTGDAVRLALVLDRTLVDHRTAGLLLERLAALFDDGSPGEYEPAPDGAEEVRLPSEMLSEVRTELADVPLDVLLPRRAHAPAASRFSRFSFALPQDALAAVDRLCRERRLTREAVLVAAYQALLHRYSRQGRFLLGVELDRPDAAARRGATADLVPLAAEFTRASTLGTAAPAAADALDRSARRPAVPLPVLAELLGRPLSAAAPGLFGTVFALRPPLPRPVGTAAWQWEESPEAAVDCDLELTVHLDGDASEGRACFRYRAGVFDDGVAEQLARHYVRLLEAGAREPDTPLHRLPMLDEDDRGLLLDRWSGAADPWQPVEPLYRTVEHHARRTPGAPAVAAADAELSYGELNGRANRLARRLAELGVGHGDVVALCADRSAAWLTAFLAVHKLGAIVFPVDPRTPPLRLAAAFETITPRLLVHAPGLELPETSVPALPLDGVSAGAGEAGPEAEADPDHEVSLDDLAYIMLTSGSTGTPKAVFGQHRVIAHIGAGFAGLTRLTPDERASWMTPTGFGTTIAELSQPLVAGGCLVAVPGDLLTAPDALAAWLLEQRIAVTFAVTQVGSALQELPWPADTPLRILMMGGEKVHQWGPADLPFEVAVGYGCHEALFVTSPLHPWERRVTAATATPQDRLSPPPIGRPNPGVRLQILGDEGELMSPGAVGEIWFESPEGALGYWRDPALTADKYRPDPFGPPGSRHYRTGDLGRYRPDGLLEHHGRVDDMVKIRGCRVELGEVESALLVHPRVREAAVVPVRAGMGEATLVACVVLDGAVDPAELRGHLTARLPDYMVPAAFVPVDELPRTINKKVDRAALPPHDWAARRVRAQYRAPAEGLESTIAAVWAEVLGEERFGADDSFLDMGGTSLHAGRLLTRLRGVVGQQISLRDIFLFPTPAGLAQLLASRTPEPEAAPLPRLTRRQRR</sequence>
<dbReference type="Gene3D" id="3.30.300.30">
    <property type="match status" value="1"/>
</dbReference>
<dbReference type="Pfam" id="PF13193">
    <property type="entry name" value="AMP-binding_C"/>
    <property type="match status" value="1"/>
</dbReference>
<dbReference type="SUPFAM" id="SSF47336">
    <property type="entry name" value="ACP-like"/>
    <property type="match status" value="1"/>
</dbReference>
<dbReference type="Pfam" id="PF00550">
    <property type="entry name" value="PP-binding"/>
    <property type="match status" value="1"/>
</dbReference>
<dbReference type="PROSITE" id="PS50075">
    <property type="entry name" value="CARRIER"/>
    <property type="match status" value="1"/>
</dbReference>
<organism evidence="5 6">
    <name type="scientific">Streptosporangium becharense</name>
    <dbReference type="NCBI Taxonomy" id="1816182"/>
    <lineage>
        <taxon>Bacteria</taxon>
        <taxon>Bacillati</taxon>
        <taxon>Actinomycetota</taxon>
        <taxon>Actinomycetes</taxon>
        <taxon>Streptosporangiales</taxon>
        <taxon>Streptosporangiaceae</taxon>
        <taxon>Streptosporangium</taxon>
    </lineage>
</organism>
<dbReference type="InterPro" id="IPR025110">
    <property type="entry name" value="AMP-bd_C"/>
</dbReference>
<dbReference type="CDD" id="cd05930">
    <property type="entry name" value="A_NRPS"/>
    <property type="match status" value="1"/>
</dbReference>
<dbReference type="SUPFAM" id="SSF56801">
    <property type="entry name" value="Acetyl-CoA synthetase-like"/>
    <property type="match status" value="1"/>
</dbReference>
<gene>
    <name evidence="5" type="ORF">F4562_006187</name>
</gene>
<dbReference type="Pfam" id="PF00501">
    <property type="entry name" value="AMP-binding"/>
    <property type="match status" value="1"/>
</dbReference>
<evidence type="ECO:0000256" key="1">
    <source>
        <dbReference type="ARBA" id="ARBA00022450"/>
    </source>
</evidence>
<dbReference type="SMART" id="SM00823">
    <property type="entry name" value="PKS_PP"/>
    <property type="match status" value="1"/>
</dbReference>
<dbReference type="InterPro" id="IPR045851">
    <property type="entry name" value="AMP-bd_C_sf"/>
</dbReference>
<dbReference type="Gene3D" id="3.30.559.30">
    <property type="entry name" value="Nonribosomal peptide synthetase, condensation domain"/>
    <property type="match status" value="1"/>
</dbReference>
<comment type="caution">
    <text evidence="5">The sequence shown here is derived from an EMBL/GenBank/DDBJ whole genome shotgun (WGS) entry which is preliminary data.</text>
</comment>
<evidence type="ECO:0000313" key="5">
    <source>
        <dbReference type="EMBL" id="MBB5823125.1"/>
    </source>
</evidence>
<dbReference type="InterPro" id="IPR000873">
    <property type="entry name" value="AMP-dep_synth/lig_dom"/>
</dbReference>
<dbReference type="PANTHER" id="PTHR45527">
    <property type="entry name" value="NONRIBOSOMAL PEPTIDE SYNTHETASE"/>
    <property type="match status" value="1"/>
</dbReference>
<dbReference type="Gene3D" id="3.40.50.12780">
    <property type="entry name" value="N-terminal domain of ligase-like"/>
    <property type="match status" value="1"/>
</dbReference>
<dbReference type="AlphaFoldDB" id="A0A7W9ILT7"/>
<dbReference type="InterPro" id="IPR009081">
    <property type="entry name" value="PP-bd_ACP"/>
</dbReference>
<reference evidence="5 6" key="1">
    <citation type="submission" date="2020-08" db="EMBL/GenBank/DDBJ databases">
        <title>Sequencing the genomes of 1000 actinobacteria strains.</title>
        <authorList>
            <person name="Klenk H.-P."/>
        </authorList>
    </citation>
    <scope>NUCLEOTIDE SEQUENCE [LARGE SCALE GENOMIC DNA]</scope>
    <source>
        <strain evidence="5 6">DSM 46887</strain>
    </source>
</reference>
<dbReference type="GO" id="GO:0003824">
    <property type="term" value="F:catalytic activity"/>
    <property type="evidence" value="ECO:0007669"/>
    <property type="project" value="InterPro"/>
</dbReference>
<proteinExistence type="predicted"/>
<accession>A0A7W9ILT7</accession>
<dbReference type="InterPro" id="IPR020806">
    <property type="entry name" value="PKS_PP-bd"/>
</dbReference>
<dbReference type="Proteomes" id="UP000540685">
    <property type="component" value="Unassembled WGS sequence"/>
</dbReference>
<dbReference type="InterPro" id="IPR042099">
    <property type="entry name" value="ANL_N_sf"/>
</dbReference>
<dbReference type="SUPFAM" id="SSF52777">
    <property type="entry name" value="CoA-dependent acyltransferases"/>
    <property type="match status" value="1"/>
</dbReference>
<dbReference type="InterPro" id="IPR029058">
    <property type="entry name" value="AB_hydrolase_fold"/>
</dbReference>
<dbReference type="Pfam" id="PF00668">
    <property type="entry name" value="Condensation"/>
    <property type="match status" value="1"/>
</dbReference>
<dbReference type="Gene3D" id="3.40.50.1820">
    <property type="entry name" value="alpha/beta hydrolase"/>
    <property type="match status" value="1"/>
</dbReference>
<keyword evidence="6" id="KW-1185">Reference proteome</keyword>
<protein>
    <submittedName>
        <fullName evidence="5">Amino acid adenylation domain-containing protein</fullName>
    </submittedName>
</protein>
<feature type="region of interest" description="Disordered" evidence="3">
    <location>
        <begin position="1000"/>
        <end position="1020"/>
    </location>
</feature>
<name>A0A7W9ILT7_9ACTN</name>
<dbReference type="GO" id="GO:0031177">
    <property type="term" value="F:phosphopantetheine binding"/>
    <property type="evidence" value="ECO:0007669"/>
    <property type="project" value="InterPro"/>
</dbReference>
<dbReference type="InterPro" id="IPR036736">
    <property type="entry name" value="ACP-like_sf"/>
</dbReference>
<evidence type="ECO:0000313" key="6">
    <source>
        <dbReference type="Proteomes" id="UP000540685"/>
    </source>
</evidence>
<dbReference type="InterPro" id="IPR020845">
    <property type="entry name" value="AMP-binding_CS"/>
</dbReference>
<feature type="domain" description="Carrier" evidence="4">
    <location>
        <begin position="928"/>
        <end position="1003"/>
    </location>
</feature>